<comment type="catalytic activity">
    <reaction evidence="7">
        <text>dCMP + ATP = dCDP + ADP</text>
        <dbReference type="Rhea" id="RHEA:25094"/>
        <dbReference type="ChEBI" id="CHEBI:30616"/>
        <dbReference type="ChEBI" id="CHEBI:57566"/>
        <dbReference type="ChEBI" id="CHEBI:58593"/>
        <dbReference type="ChEBI" id="CHEBI:456216"/>
        <dbReference type="EC" id="2.7.4.25"/>
    </reaction>
</comment>
<evidence type="ECO:0000256" key="7">
    <source>
        <dbReference type="ARBA" id="ARBA00047615"/>
    </source>
</evidence>
<evidence type="ECO:0000259" key="9">
    <source>
        <dbReference type="Pfam" id="PF02224"/>
    </source>
</evidence>
<keyword evidence="3 10" id="KW-0808">Transferase</keyword>
<dbReference type="EMBL" id="UOGG01000001">
    <property type="protein sequence ID" value="VAX26382.1"/>
    <property type="molecule type" value="Genomic_DNA"/>
</dbReference>
<keyword evidence="5 10" id="KW-0418">Kinase</keyword>
<dbReference type="GO" id="GO:0036430">
    <property type="term" value="F:CMP kinase activity"/>
    <property type="evidence" value="ECO:0007669"/>
    <property type="project" value="RHEA"/>
</dbReference>
<keyword evidence="6" id="KW-0067">ATP-binding</keyword>
<sequence>MIIAIDGPAGSGKSSVAKIIAQKLQFRHVNTGAMYRAVALKARQLNRDLGDEGQVAEVARKQNIEFIPGASGQAIVLDGEDVTSLLRSEQVDQDAAIVASLGEVREILVAKQRDMEKTGSIVMEGRDIGTVVFPQAERKFFLDATPEERGKRRFQELQAKHQEVDVDTIIEQIRQRDEKDRNREVSPLIQAKDAIYIDTTNFKLEEVVEQILESIEQLHTKIINRK</sequence>
<dbReference type="CDD" id="cd02020">
    <property type="entry name" value="CMPK"/>
    <property type="match status" value="1"/>
</dbReference>
<comment type="catalytic activity">
    <reaction evidence="8">
        <text>CMP + ATP = CDP + ADP</text>
        <dbReference type="Rhea" id="RHEA:11600"/>
        <dbReference type="ChEBI" id="CHEBI:30616"/>
        <dbReference type="ChEBI" id="CHEBI:58069"/>
        <dbReference type="ChEBI" id="CHEBI:60377"/>
        <dbReference type="ChEBI" id="CHEBI:456216"/>
        <dbReference type="EC" id="2.7.4.25"/>
    </reaction>
</comment>
<dbReference type="HAMAP" id="MF_00238">
    <property type="entry name" value="Cytidyl_kinase_type1"/>
    <property type="match status" value="1"/>
</dbReference>
<dbReference type="GO" id="GO:0005524">
    <property type="term" value="F:ATP binding"/>
    <property type="evidence" value="ECO:0007669"/>
    <property type="project" value="UniProtKB-KW"/>
</dbReference>
<evidence type="ECO:0000256" key="2">
    <source>
        <dbReference type="ARBA" id="ARBA00012906"/>
    </source>
</evidence>
<dbReference type="GO" id="GO:0036431">
    <property type="term" value="F:dCMP kinase activity"/>
    <property type="evidence" value="ECO:0007669"/>
    <property type="project" value="InterPro"/>
</dbReference>
<dbReference type="PANTHER" id="PTHR21299:SF2">
    <property type="entry name" value="CYTIDYLATE KINASE"/>
    <property type="match status" value="1"/>
</dbReference>
<dbReference type="InterPro" id="IPR027417">
    <property type="entry name" value="P-loop_NTPase"/>
</dbReference>
<evidence type="ECO:0000256" key="4">
    <source>
        <dbReference type="ARBA" id="ARBA00022741"/>
    </source>
</evidence>
<feature type="domain" description="Cytidylate kinase" evidence="9">
    <location>
        <begin position="3"/>
        <end position="217"/>
    </location>
</feature>
<name>A0A3B1CDT8_9ZZZZ</name>
<organism evidence="10">
    <name type="scientific">hydrothermal vent metagenome</name>
    <dbReference type="NCBI Taxonomy" id="652676"/>
    <lineage>
        <taxon>unclassified sequences</taxon>
        <taxon>metagenomes</taxon>
        <taxon>ecological metagenomes</taxon>
    </lineage>
</organism>
<evidence type="ECO:0000256" key="6">
    <source>
        <dbReference type="ARBA" id="ARBA00022840"/>
    </source>
</evidence>
<protein>
    <recommendedName>
        <fullName evidence="2">(d)CMP kinase</fullName>
        <ecNumber evidence="2">2.7.4.25</ecNumber>
    </recommendedName>
</protein>
<dbReference type="GO" id="GO:0015949">
    <property type="term" value="P:nucleobase-containing small molecule interconversion"/>
    <property type="evidence" value="ECO:0007669"/>
    <property type="project" value="TreeGrafter"/>
</dbReference>
<dbReference type="EC" id="2.7.4.25" evidence="2"/>
<dbReference type="InterPro" id="IPR011994">
    <property type="entry name" value="Cytidylate_kinase_dom"/>
</dbReference>
<dbReference type="NCBIfam" id="TIGR00017">
    <property type="entry name" value="cmk"/>
    <property type="match status" value="1"/>
</dbReference>
<comment type="similarity">
    <text evidence="1">Belongs to the cytidylate kinase family. Type 1 subfamily.</text>
</comment>
<dbReference type="PANTHER" id="PTHR21299">
    <property type="entry name" value="CYTIDYLATE KINASE/PANTOATE-BETA-ALANINE LIGASE"/>
    <property type="match status" value="1"/>
</dbReference>
<evidence type="ECO:0000256" key="8">
    <source>
        <dbReference type="ARBA" id="ARBA00048478"/>
    </source>
</evidence>
<proteinExistence type="inferred from homology"/>
<dbReference type="SUPFAM" id="SSF52540">
    <property type="entry name" value="P-loop containing nucleoside triphosphate hydrolases"/>
    <property type="match status" value="1"/>
</dbReference>
<dbReference type="Gene3D" id="3.40.50.300">
    <property type="entry name" value="P-loop containing nucleotide triphosphate hydrolases"/>
    <property type="match status" value="1"/>
</dbReference>
<dbReference type="Pfam" id="PF02224">
    <property type="entry name" value="Cytidylate_kin"/>
    <property type="match status" value="1"/>
</dbReference>
<keyword evidence="4" id="KW-0547">Nucleotide-binding</keyword>
<dbReference type="AlphaFoldDB" id="A0A3B1CDT8"/>
<gene>
    <name evidence="10" type="ORF">MNBD_NITROSPINAE05-737</name>
</gene>
<evidence type="ECO:0000256" key="3">
    <source>
        <dbReference type="ARBA" id="ARBA00022679"/>
    </source>
</evidence>
<accession>A0A3B1CDT8</accession>
<evidence type="ECO:0000256" key="1">
    <source>
        <dbReference type="ARBA" id="ARBA00009427"/>
    </source>
</evidence>
<dbReference type="GO" id="GO:0005829">
    <property type="term" value="C:cytosol"/>
    <property type="evidence" value="ECO:0007669"/>
    <property type="project" value="TreeGrafter"/>
</dbReference>
<reference evidence="10" key="1">
    <citation type="submission" date="2018-06" db="EMBL/GenBank/DDBJ databases">
        <authorList>
            <person name="Zhirakovskaya E."/>
        </authorList>
    </citation>
    <scope>NUCLEOTIDE SEQUENCE</scope>
</reference>
<evidence type="ECO:0000256" key="5">
    <source>
        <dbReference type="ARBA" id="ARBA00022777"/>
    </source>
</evidence>
<dbReference type="InterPro" id="IPR003136">
    <property type="entry name" value="Cytidylate_kin"/>
</dbReference>
<evidence type="ECO:0000313" key="10">
    <source>
        <dbReference type="EMBL" id="VAX26382.1"/>
    </source>
</evidence>